<evidence type="ECO:0000313" key="2">
    <source>
        <dbReference type="EMBL" id="KDR73357.1"/>
    </source>
</evidence>
<reference evidence="3" key="1">
    <citation type="journal article" date="2014" name="Proc. Natl. Acad. Sci. U.S.A.">
        <title>Extensive sampling of basidiomycete genomes demonstrates inadequacy of the white-rot/brown-rot paradigm for wood decay fungi.</title>
        <authorList>
            <person name="Riley R."/>
            <person name="Salamov A.A."/>
            <person name="Brown D.W."/>
            <person name="Nagy L.G."/>
            <person name="Floudas D."/>
            <person name="Held B.W."/>
            <person name="Levasseur A."/>
            <person name="Lombard V."/>
            <person name="Morin E."/>
            <person name="Otillar R."/>
            <person name="Lindquist E.A."/>
            <person name="Sun H."/>
            <person name="LaButti K.M."/>
            <person name="Schmutz J."/>
            <person name="Jabbour D."/>
            <person name="Luo H."/>
            <person name="Baker S.E."/>
            <person name="Pisabarro A.G."/>
            <person name="Walton J.D."/>
            <person name="Blanchette R.A."/>
            <person name="Henrissat B."/>
            <person name="Martin F."/>
            <person name="Cullen D."/>
            <person name="Hibbett D.S."/>
            <person name="Grigoriev I.V."/>
        </authorList>
    </citation>
    <scope>NUCLEOTIDE SEQUENCE [LARGE SCALE GENOMIC DNA]</scope>
    <source>
        <strain evidence="3">CBS 339.88</strain>
    </source>
</reference>
<dbReference type="Proteomes" id="UP000027222">
    <property type="component" value="Unassembled WGS sequence"/>
</dbReference>
<organism evidence="2 3">
    <name type="scientific">Galerina marginata (strain CBS 339.88)</name>
    <dbReference type="NCBI Taxonomy" id="685588"/>
    <lineage>
        <taxon>Eukaryota</taxon>
        <taxon>Fungi</taxon>
        <taxon>Dikarya</taxon>
        <taxon>Basidiomycota</taxon>
        <taxon>Agaricomycotina</taxon>
        <taxon>Agaricomycetes</taxon>
        <taxon>Agaricomycetidae</taxon>
        <taxon>Agaricales</taxon>
        <taxon>Agaricineae</taxon>
        <taxon>Strophariaceae</taxon>
        <taxon>Galerina</taxon>
    </lineage>
</organism>
<feature type="transmembrane region" description="Helical" evidence="1">
    <location>
        <begin position="18"/>
        <end position="39"/>
    </location>
</feature>
<gene>
    <name evidence="2" type="ORF">GALMADRAFT_730944</name>
</gene>
<proteinExistence type="predicted"/>
<evidence type="ECO:0000256" key="1">
    <source>
        <dbReference type="SAM" id="Phobius"/>
    </source>
</evidence>
<keyword evidence="1" id="KW-0472">Membrane</keyword>
<keyword evidence="1" id="KW-1133">Transmembrane helix</keyword>
<keyword evidence="3" id="KW-1185">Reference proteome</keyword>
<protein>
    <submittedName>
        <fullName evidence="2">Uncharacterized protein</fullName>
    </submittedName>
</protein>
<dbReference type="AlphaFoldDB" id="A0A067STG9"/>
<accession>A0A067STG9</accession>
<evidence type="ECO:0000313" key="3">
    <source>
        <dbReference type="Proteomes" id="UP000027222"/>
    </source>
</evidence>
<sequence length="76" mass="8401">MKLCSSAVALDGFQKKELIVSLFPSSLCFAVWLVCRYWCSSVEEFVSAYVNTLGDFVFAYGTVLVTTTCPTTTAWP</sequence>
<dbReference type="HOGENOM" id="CLU_2654657_0_0_1"/>
<name>A0A067STG9_GALM3</name>
<dbReference type="EMBL" id="KL142386">
    <property type="protein sequence ID" value="KDR73357.1"/>
    <property type="molecule type" value="Genomic_DNA"/>
</dbReference>
<keyword evidence="1" id="KW-0812">Transmembrane</keyword>